<dbReference type="Pfam" id="PF18962">
    <property type="entry name" value="Por_Secre_tail"/>
    <property type="match status" value="1"/>
</dbReference>
<evidence type="ECO:0000256" key="1">
    <source>
        <dbReference type="ARBA" id="ARBA00022729"/>
    </source>
</evidence>
<proteinExistence type="predicted"/>
<gene>
    <name evidence="3" type="ORF">SAMN06265376_105204</name>
</gene>
<evidence type="ECO:0000313" key="3">
    <source>
        <dbReference type="EMBL" id="SNS00365.1"/>
    </source>
</evidence>
<dbReference type="OrthoDB" id="1373726at2"/>
<dbReference type="NCBIfam" id="TIGR04183">
    <property type="entry name" value="Por_Secre_tail"/>
    <property type="match status" value="1"/>
</dbReference>
<evidence type="ECO:0000313" key="4">
    <source>
        <dbReference type="Proteomes" id="UP000198379"/>
    </source>
</evidence>
<dbReference type="InterPro" id="IPR026444">
    <property type="entry name" value="Secre_tail"/>
</dbReference>
<feature type="domain" description="Secretion system C-terminal sorting" evidence="2">
    <location>
        <begin position="360"/>
        <end position="433"/>
    </location>
</feature>
<evidence type="ECO:0000259" key="2">
    <source>
        <dbReference type="Pfam" id="PF18962"/>
    </source>
</evidence>
<dbReference type="RefSeq" id="WP_089372458.1">
    <property type="nucleotide sequence ID" value="NZ_BMEP01000006.1"/>
</dbReference>
<name>A0A239AXD9_9FLAO</name>
<dbReference type="EMBL" id="FZNY01000005">
    <property type="protein sequence ID" value="SNS00365.1"/>
    <property type="molecule type" value="Genomic_DNA"/>
</dbReference>
<reference evidence="3 4" key="1">
    <citation type="submission" date="2017-06" db="EMBL/GenBank/DDBJ databases">
        <authorList>
            <person name="Kim H.J."/>
            <person name="Triplett B.A."/>
        </authorList>
    </citation>
    <scope>NUCLEOTIDE SEQUENCE [LARGE SCALE GENOMIC DNA]</scope>
    <source>
        <strain evidence="3 4">DSM 25597</strain>
    </source>
</reference>
<keyword evidence="1" id="KW-0732">Signal</keyword>
<accession>A0A239AXD9</accession>
<dbReference type="Proteomes" id="UP000198379">
    <property type="component" value="Unassembled WGS sequence"/>
</dbReference>
<protein>
    <submittedName>
        <fullName evidence="3">Por secretion system C-terminal sorting domain-containing protein</fullName>
    </submittedName>
</protein>
<keyword evidence="4" id="KW-1185">Reference proteome</keyword>
<organism evidence="3 4">
    <name type="scientific">Dokdonia pacifica</name>
    <dbReference type="NCBI Taxonomy" id="1627892"/>
    <lineage>
        <taxon>Bacteria</taxon>
        <taxon>Pseudomonadati</taxon>
        <taxon>Bacteroidota</taxon>
        <taxon>Flavobacteriia</taxon>
        <taxon>Flavobacteriales</taxon>
        <taxon>Flavobacteriaceae</taxon>
        <taxon>Dokdonia</taxon>
    </lineage>
</organism>
<sequence>MKKSLLFFIIISCVINSSAQEHLIEIHPEGRVASLLMEPSEYNNWIINDEFNNASIRHALFQDIYQFFGDDFDFVFLILNEDTRPNNLPFGQLINVSNAIEGIGKNIFDNSSNYGSNGQLKAVMHLTRRDYLRAGPSLHEIMHNWGNSGIYTESVSTTGDDLTSFPYIPHWGFTGGSNKGQLGGFSQSTLIENGGNSYTVEDFGPNANGGNSVPYSQMELYLMGMIPITDVDPFDVFTDITSLSVTPPDDPDEFHFEANDRTTYTPALIESTLGTRTPSYIDSQKDFKLLVLILTDTPLSTNQWDLVNDHSEKFGRPASDDASHTNNFWEATNGIGTLETGNLFDSLGIDHSVTSSDIEIYPIPTKDNILITFNDQVNITSTLLYNVLGQKIGAYEFKGSLNQNNIDMSNYPSGVYYLTFITNKNQIVTKKIIKN</sequence>
<dbReference type="AlphaFoldDB" id="A0A239AXD9"/>